<dbReference type="PROSITE" id="PS50943">
    <property type="entry name" value="HTH_CROC1"/>
    <property type="match status" value="1"/>
</dbReference>
<dbReference type="InterPro" id="IPR010982">
    <property type="entry name" value="Lambda_DNA-bd_dom_sf"/>
</dbReference>
<evidence type="ECO:0000313" key="7">
    <source>
        <dbReference type="Proteomes" id="UP000276254"/>
    </source>
</evidence>
<dbReference type="GO" id="GO:0005829">
    <property type="term" value="C:cytosol"/>
    <property type="evidence" value="ECO:0007669"/>
    <property type="project" value="TreeGrafter"/>
</dbReference>
<gene>
    <name evidence="6" type="ORF">D3Y57_08165</name>
</gene>
<dbReference type="InterPro" id="IPR010359">
    <property type="entry name" value="IrrE_HExxH"/>
</dbReference>
<dbReference type="Proteomes" id="UP000276254">
    <property type="component" value="Chromosome"/>
</dbReference>
<dbReference type="Pfam" id="PF01381">
    <property type="entry name" value="HTH_3"/>
    <property type="match status" value="1"/>
</dbReference>
<dbReference type="AlphaFoldDB" id="A0A494TLG0"/>
<evidence type="ECO:0000256" key="1">
    <source>
        <dbReference type="ARBA" id="ARBA00007227"/>
    </source>
</evidence>
<dbReference type="CDD" id="cd00093">
    <property type="entry name" value="HTH_XRE"/>
    <property type="match status" value="1"/>
</dbReference>
<dbReference type="InterPro" id="IPR001387">
    <property type="entry name" value="Cro/C1-type_HTH"/>
</dbReference>
<evidence type="ECO:0000256" key="2">
    <source>
        <dbReference type="ARBA" id="ARBA00023015"/>
    </source>
</evidence>
<dbReference type="PIRSF" id="PIRSF019251">
    <property type="entry name" value="Rv0465c"/>
    <property type="match status" value="1"/>
</dbReference>
<dbReference type="PANTHER" id="PTHR46797">
    <property type="entry name" value="HTH-TYPE TRANSCRIPTIONAL REGULATOR"/>
    <property type="match status" value="1"/>
</dbReference>
<dbReference type="KEGG" id="spha:D3Y57_08165"/>
<comment type="similarity">
    <text evidence="1">Belongs to the short-chain fatty acyl-CoA assimilation regulator (ScfR) family.</text>
</comment>
<dbReference type="GO" id="GO:0003700">
    <property type="term" value="F:DNA-binding transcription factor activity"/>
    <property type="evidence" value="ECO:0007669"/>
    <property type="project" value="TreeGrafter"/>
</dbReference>
<dbReference type="InterPro" id="IPR050807">
    <property type="entry name" value="TransReg_Diox_bact_type"/>
</dbReference>
<sequence length="470" mass="51233">MSPTPRKRVFAGERARALRARHGLNQTELAARIGLSVSYLSQIESNDRPMTDAVLMAFARAFPSDWADTGADDTMALLAGVENAVQATVFADAEFTPDAMRRAVNQQPLLARYLVSTHAALARSQEQLRSLDDALDSGSETPLPWEEVRDWFHASGNYIDAIDRQAEGVAAEILTGGNAADAITERLKRVHGVTISSAVAADHPLRSFDVAARVLTVDPALPNESRLFLLAHQLMRLELAATIGATIGNAQLRSEEAFQLLSVGLANYAAGALLMPYAPFRAAARELRHDIDALRLVFGVSFEQACHRLSTLQRPGATGIPFFFCRVDMAGNITKRHSATRLQFARFGGACPLWIVHEAVAIPDRVLVQLAETPDGVRYVSMAKGLVKPSGSYARPSRRYAVALGCEVEYAADFIYGDQLDVDGERSATPIGVSCRICPRRDCEQRAFPPAGRHIVVDPDHRGVVPYTFD</sequence>
<protein>
    <submittedName>
        <fullName evidence="6">XRE family transcriptional regulator</fullName>
    </submittedName>
</protein>
<dbReference type="SMART" id="SM00530">
    <property type="entry name" value="HTH_XRE"/>
    <property type="match status" value="1"/>
</dbReference>
<dbReference type="PANTHER" id="PTHR46797:SF23">
    <property type="entry name" value="HTH-TYPE TRANSCRIPTIONAL REGULATOR SUTR"/>
    <property type="match status" value="1"/>
</dbReference>
<dbReference type="GO" id="GO:0003677">
    <property type="term" value="F:DNA binding"/>
    <property type="evidence" value="ECO:0007669"/>
    <property type="project" value="UniProtKB-KW"/>
</dbReference>
<dbReference type="InterPro" id="IPR018653">
    <property type="entry name" value="ScfR_C"/>
</dbReference>
<evidence type="ECO:0000313" key="6">
    <source>
        <dbReference type="EMBL" id="AYJ85955.1"/>
    </source>
</evidence>
<dbReference type="Gene3D" id="1.10.260.40">
    <property type="entry name" value="lambda repressor-like DNA-binding domains"/>
    <property type="match status" value="1"/>
</dbReference>
<keyword evidence="2" id="KW-0805">Transcription regulation</keyword>
<keyword evidence="7" id="KW-1185">Reference proteome</keyword>
<dbReference type="EMBL" id="CP032829">
    <property type="protein sequence ID" value="AYJ85955.1"/>
    <property type="molecule type" value="Genomic_DNA"/>
</dbReference>
<feature type="domain" description="HTH cro/C1-type" evidence="5">
    <location>
        <begin position="16"/>
        <end position="69"/>
    </location>
</feature>
<organism evidence="6 7">
    <name type="scientific">Sphingomonas paeninsulae</name>
    <dbReference type="NCBI Taxonomy" id="2319844"/>
    <lineage>
        <taxon>Bacteria</taxon>
        <taxon>Pseudomonadati</taxon>
        <taxon>Pseudomonadota</taxon>
        <taxon>Alphaproteobacteria</taxon>
        <taxon>Sphingomonadales</taxon>
        <taxon>Sphingomonadaceae</taxon>
        <taxon>Sphingomonas</taxon>
    </lineage>
</organism>
<reference evidence="6 7" key="1">
    <citation type="submission" date="2018-09" db="EMBL/GenBank/DDBJ databases">
        <title>Sphingomonas peninsula sp. nov., isolated from fildes peninsula, Antarctic soil.</title>
        <authorList>
            <person name="Yingchao G."/>
        </authorList>
    </citation>
    <scope>NUCLEOTIDE SEQUENCE [LARGE SCALE GENOMIC DNA]</scope>
    <source>
        <strain evidence="6 7">YZ-8</strain>
    </source>
</reference>
<accession>A0A494TLG0</accession>
<evidence type="ECO:0000256" key="4">
    <source>
        <dbReference type="ARBA" id="ARBA00023163"/>
    </source>
</evidence>
<evidence type="ECO:0000259" key="5">
    <source>
        <dbReference type="PROSITE" id="PS50943"/>
    </source>
</evidence>
<keyword evidence="3" id="KW-0238">DNA-binding</keyword>
<proteinExistence type="inferred from homology"/>
<name>A0A494TLG0_SPHPE</name>
<dbReference type="SUPFAM" id="SSF47413">
    <property type="entry name" value="lambda repressor-like DNA-binding domains"/>
    <property type="match status" value="1"/>
</dbReference>
<dbReference type="OrthoDB" id="1123084at2"/>
<keyword evidence="4" id="KW-0804">Transcription</keyword>
<dbReference type="InterPro" id="IPR026281">
    <property type="entry name" value="HTH_RamB"/>
</dbReference>
<evidence type="ECO:0000256" key="3">
    <source>
        <dbReference type="ARBA" id="ARBA00023125"/>
    </source>
</evidence>
<dbReference type="Pfam" id="PF09856">
    <property type="entry name" value="ScfRs"/>
    <property type="match status" value="1"/>
</dbReference>
<dbReference type="RefSeq" id="WP_121152579.1">
    <property type="nucleotide sequence ID" value="NZ_CP032829.1"/>
</dbReference>
<dbReference type="Pfam" id="PF06114">
    <property type="entry name" value="Peptidase_M78"/>
    <property type="match status" value="1"/>
</dbReference>